<reference evidence="2" key="1">
    <citation type="journal article" date="2018" name="Sci. Rep.">
        <title>Lignite coal burning seam in the remote Altai Mountains harbors a hydrogen-driven thermophilic microbial community.</title>
        <authorList>
            <person name="Kadnikov V.V."/>
            <person name="Mardanov A.V."/>
            <person name="Ivasenko D.A."/>
            <person name="Antsiferov D.V."/>
            <person name="Beletsky A.V."/>
            <person name="Karnachuk O.V."/>
            <person name="Ravin N.V."/>
        </authorList>
    </citation>
    <scope>NUCLEOTIDE SEQUENCE [LARGE SCALE GENOMIC DNA]</scope>
</reference>
<evidence type="ECO:0000313" key="1">
    <source>
        <dbReference type="EMBL" id="PTQ56089.1"/>
    </source>
</evidence>
<evidence type="ECO:0000313" key="2">
    <source>
        <dbReference type="Proteomes" id="UP000244338"/>
    </source>
</evidence>
<accession>A0A2R6Y073</accession>
<dbReference type="AlphaFoldDB" id="A0A2R6Y073"/>
<proteinExistence type="predicted"/>
<organism evidence="1 2">
    <name type="scientific">Candidatus Carbonibacillus altaicus</name>
    <dbReference type="NCBI Taxonomy" id="2163959"/>
    <lineage>
        <taxon>Bacteria</taxon>
        <taxon>Bacillati</taxon>
        <taxon>Bacillota</taxon>
        <taxon>Bacilli</taxon>
        <taxon>Bacillales</taxon>
        <taxon>Candidatus Carbonibacillus</taxon>
    </lineage>
</organism>
<protein>
    <submittedName>
        <fullName evidence="1">Uncharacterized protein</fullName>
    </submittedName>
</protein>
<gene>
    <name evidence="1" type="ORF">BSOLF_0831</name>
</gene>
<comment type="caution">
    <text evidence="1">The sequence shown here is derived from an EMBL/GenBank/DDBJ whole genome shotgun (WGS) entry which is preliminary data.</text>
</comment>
<dbReference type="EMBL" id="PEBX01000046">
    <property type="protein sequence ID" value="PTQ56089.1"/>
    <property type="molecule type" value="Genomic_DNA"/>
</dbReference>
<sequence length="77" mass="8920">MHGKVLWDELERRAKAKYRLGDDYFLCGVDLADEEVARVSLCRKGPRGGISRKHTVHGVVVWIDLNEYRKERRGDHG</sequence>
<dbReference type="Proteomes" id="UP000244338">
    <property type="component" value="Unassembled WGS sequence"/>
</dbReference>
<name>A0A2R6Y073_9BACL</name>